<keyword evidence="3" id="KW-1185">Reference proteome</keyword>
<dbReference type="InterPro" id="IPR019557">
    <property type="entry name" value="AminoTfrase-like_pln_mobile"/>
</dbReference>
<dbReference type="Proteomes" id="UP000818029">
    <property type="component" value="Chromosome A13"/>
</dbReference>
<dbReference type="PANTHER" id="PTHR46033">
    <property type="entry name" value="PROTEIN MAIN-LIKE 2"/>
    <property type="match status" value="1"/>
</dbReference>
<reference evidence="4" key="2">
    <citation type="submission" date="2025-08" db="UniProtKB">
        <authorList>
            <consortium name="RefSeq"/>
        </authorList>
    </citation>
    <scope>IDENTIFICATION</scope>
</reference>
<protein>
    <recommendedName>
        <fullName evidence="2">Aminotransferase-like plant mobile domain-containing protein</fullName>
    </recommendedName>
</protein>
<evidence type="ECO:0000313" key="4">
    <source>
        <dbReference type="RefSeq" id="XP_040941247.1"/>
    </source>
</evidence>
<dbReference type="GeneID" id="121212491"/>
<proteinExistence type="predicted"/>
<dbReference type="RefSeq" id="XP_040941247.1">
    <property type="nucleotide sequence ID" value="XM_041085313.1"/>
</dbReference>
<gene>
    <name evidence="4" type="primary">LOC121212491</name>
</gene>
<evidence type="ECO:0000313" key="3">
    <source>
        <dbReference type="Proteomes" id="UP000818029"/>
    </source>
</evidence>
<feature type="domain" description="Aminotransferase-like plant mobile" evidence="2">
    <location>
        <begin position="105"/>
        <end position="468"/>
    </location>
</feature>
<organism evidence="3 4">
    <name type="scientific">Gossypium hirsutum</name>
    <name type="common">Upland cotton</name>
    <name type="synonym">Gossypium mexicanum</name>
    <dbReference type="NCBI Taxonomy" id="3635"/>
    <lineage>
        <taxon>Eukaryota</taxon>
        <taxon>Viridiplantae</taxon>
        <taxon>Streptophyta</taxon>
        <taxon>Embryophyta</taxon>
        <taxon>Tracheophyta</taxon>
        <taxon>Spermatophyta</taxon>
        <taxon>Magnoliopsida</taxon>
        <taxon>eudicotyledons</taxon>
        <taxon>Gunneridae</taxon>
        <taxon>Pentapetalae</taxon>
        <taxon>rosids</taxon>
        <taxon>malvids</taxon>
        <taxon>Malvales</taxon>
        <taxon>Malvaceae</taxon>
        <taxon>Malvoideae</taxon>
        <taxon>Gossypium</taxon>
    </lineage>
</organism>
<dbReference type="PANTHER" id="PTHR46033:SF77">
    <property type="entry name" value="SERINE_THREONINE-PROTEIN PHOSPHATASE 7 LONG FORM HOMOLOG"/>
    <property type="match status" value="1"/>
</dbReference>
<name>A0ABM2ZF24_GOSHI</name>
<evidence type="ECO:0000259" key="2">
    <source>
        <dbReference type="Pfam" id="PF10536"/>
    </source>
</evidence>
<reference evidence="3" key="1">
    <citation type="journal article" date="2020" name="Nat. Genet.">
        <title>Genomic diversifications of five Gossypium allopolyploid species and their impact on cotton improvement.</title>
        <authorList>
            <person name="Chen Z.J."/>
            <person name="Sreedasyam A."/>
            <person name="Ando A."/>
            <person name="Song Q."/>
            <person name="De Santiago L.M."/>
            <person name="Hulse-Kemp A.M."/>
            <person name="Ding M."/>
            <person name="Ye W."/>
            <person name="Kirkbride R.C."/>
            <person name="Jenkins J."/>
            <person name="Plott C."/>
            <person name="Lovell J."/>
            <person name="Lin Y.M."/>
            <person name="Vaughn R."/>
            <person name="Liu B."/>
            <person name="Simpson S."/>
            <person name="Scheffler B.E."/>
            <person name="Wen L."/>
            <person name="Saski C.A."/>
            <person name="Grover C.E."/>
            <person name="Hu G."/>
            <person name="Conover J.L."/>
            <person name="Carlson J.W."/>
            <person name="Shu S."/>
            <person name="Boston L.B."/>
            <person name="Williams M."/>
            <person name="Peterson D.G."/>
            <person name="McGee K."/>
            <person name="Jones D.C."/>
            <person name="Wendel J.F."/>
            <person name="Stelly D.M."/>
            <person name="Grimwood J."/>
            <person name="Schmutz J."/>
        </authorList>
    </citation>
    <scope>NUCLEOTIDE SEQUENCE [LARGE SCALE GENOMIC DNA]</scope>
    <source>
        <strain evidence="3">cv. TM-1</strain>
    </source>
</reference>
<dbReference type="InterPro" id="IPR044824">
    <property type="entry name" value="MAIN-like"/>
</dbReference>
<sequence>MVEPTGNEIENETIIEEREELMVSRFANGKPCLRAAHFLKPTLSSIHEPIPDLFPLSPSSLHYIFCPEQWPLKVSFTGWSNPKKAWVFWIDILRPVYQPIWEKAGIFEAIMSSTYSTKRYYNLVIGLAEKWNPGTNTFIFPWGETTISLEDVLILGGYSVVGFPVTFSGDSQELREAQEKLVTEHKNIRGDTWRKIFLTEWMDYFIGSGRDIEHEAFLSWWLTRFVFQDSVGFICKRVFPIACLLARGQVVALGPAVLASIYRDLTLLKETIADSTKYRSTEFDDCVSKVTLCSPMKLVQLWAWERFPALQPNPNVIQEFDPRSARWNSVKFVKVENVRMVLDSAGDTFGWRPYAKIVNNRQCLEFYEKEEWVSIDRNLIKELVSFALCLRPSELVGLGPGCIQQYLPHRVAMQFGIDQDVPSHVARSNKSPEIAWNNYLRPINGGKLYIPSRFFRSDVTVRYLEWWKMVSMLVQQDVIKGIVRRKRSSRKRPRQIPWVKAKKGENEASIPPGFHPKLIAVKPEPFIDELEPEAFEVSKQKGNVITRPVGHDNCFLVKAQGHSSSMADTGGSVKMEFSMTPAQTAIDIKDQSEETARVRREAIESEFECSMYSKDNISKNGESSSTFEVNMIASTLEVRVARLERIVSDLMQHRSLEEIQAKKTAKENLAIVNLYI</sequence>
<feature type="region of interest" description="Disordered" evidence="1">
    <location>
        <begin position="493"/>
        <end position="513"/>
    </location>
</feature>
<evidence type="ECO:0000256" key="1">
    <source>
        <dbReference type="SAM" id="MobiDB-lite"/>
    </source>
</evidence>
<dbReference type="Pfam" id="PF10536">
    <property type="entry name" value="PMD"/>
    <property type="match status" value="1"/>
</dbReference>
<accession>A0ABM2ZF24</accession>